<dbReference type="Proteomes" id="UP000299102">
    <property type="component" value="Unassembled WGS sequence"/>
</dbReference>
<dbReference type="AlphaFoldDB" id="A0A4C1TAM3"/>
<protein>
    <submittedName>
        <fullName evidence="1">Uncharacterized protein</fullName>
    </submittedName>
</protein>
<sequence>MLALSLLNNVLESESVHSEQPTTSHGPFDIFGHMGRIAEAPLNTEKSSPAASSCFLQHSLDMFRPAAQSVPSTRIFLKPAEVRLRANENWAYIIHFNFPKHFAPNFIV</sequence>
<evidence type="ECO:0000313" key="1">
    <source>
        <dbReference type="EMBL" id="GBP11549.1"/>
    </source>
</evidence>
<accession>A0A4C1TAM3</accession>
<reference evidence="1 2" key="1">
    <citation type="journal article" date="2019" name="Commun. Biol.">
        <title>The bagworm genome reveals a unique fibroin gene that provides high tensile strength.</title>
        <authorList>
            <person name="Kono N."/>
            <person name="Nakamura H."/>
            <person name="Ohtoshi R."/>
            <person name="Tomita M."/>
            <person name="Numata K."/>
            <person name="Arakawa K."/>
        </authorList>
    </citation>
    <scope>NUCLEOTIDE SEQUENCE [LARGE SCALE GENOMIC DNA]</scope>
</reference>
<comment type="caution">
    <text evidence="1">The sequence shown here is derived from an EMBL/GenBank/DDBJ whole genome shotgun (WGS) entry which is preliminary data.</text>
</comment>
<organism evidence="1 2">
    <name type="scientific">Eumeta variegata</name>
    <name type="common">Bagworm moth</name>
    <name type="synonym">Eumeta japonica</name>
    <dbReference type="NCBI Taxonomy" id="151549"/>
    <lineage>
        <taxon>Eukaryota</taxon>
        <taxon>Metazoa</taxon>
        <taxon>Ecdysozoa</taxon>
        <taxon>Arthropoda</taxon>
        <taxon>Hexapoda</taxon>
        <taxon>Insecta</taxon>
        <taxon>Pterygota</taxon>
        <taxon>Neoptera</taxon>
        <taxon>Endopterygota</taxon>
        <taxon>Lepidoptera</taxon>
        <taxon>Glossata</taxon>
        <taxon>Ditrysia</taxon>
        <taxon>Tineoidea</taxon>
        <taxon>Psychidae</taxon>
        <taxon>Oiketicinae</taxon>
        <taxon>Eumeta</taxon>
    </lineage>
</organism>
<proteinExistence type="predicted"/>
<dbReference type="EMBL" id="BGZK01000047">
    <property type="protein sequence ID" value="GBP11549.1"/>
    <property type="molecule type" value="Genomic_DNA"/>
</dbReference>
<evidence type="ECO:0000313" key="2">
    <source>
        <dbReference type="Proteomes" id="UP000299102"/>
    </source>
</evidence>
<gene>
    <name evidence="1" type="ORF">EVAR_77699_1</name>
</gene>
<name>A0A4C1TAM3_EUMVA</name>
<keyword evidence="2" id="KW-1185">Reference proteome</keyword>